<name>A0A4S8KUX3_DENBC</name>
<dbReference type="Proteomes" id="UP000297245">
    <property type="component" value="Unassembled WGS sequence"/>
</dbReference>
<keyword evidence="2" id="KW-1185">Reference proteome</keyword>
<sequence length="125" mass="14225">MFLVFAHPSPFKKPVSEEKLRSLRENPIAIEFPWAPQETILTHLLRVGLFRMEDGIAPKKRSCIESLKLFGPLPPTKPTTQLLCRKFTRPLSSSSLKDLANLKSEQPKFTVDAVQKEIDDLLVKL</sequence>
<dbReference type="OrthoDB" id="5835829at2759"/>
<evidence type="ECO:0000313" key="2">
    <source>
        <dbReference type="Proteomes" id="UP000297245"/>
    </source>
</evidence>
<reference evidence="1 2" key="1">
    <citation type="journal article" date="2019" name="Nat. Ecol. Evol.">
        <title>Megaphylogeny resolves global patterns of mushroom evolution.</title>
        <authorList>
            <person name="Varga T."/>
            <person name="Krizsan K."/>
            <person name="Foldi C."/>
            <person name="Dima B."/>
            <person name="Sanchez-Garcia M."/>
            <person name="Sanchez-Ramirez S."/>
            <person name="Szollosi G.J."/>
            <person name="Szarkandi J.G."/>
            <person name="Papp V."/>
            <person name="Albert L."/>
            <person name="Andreopoulos W."/>
            <person name="Angelini C."/>
            <person name="Antonin V."/>
            <person name="Barry K.W."/>
            <person name="Bougher N.L."/>
            <person name="Buchanan P."/>
            <person name="Buyck B."/>
            <person name="Bense V."/>
            <person name="Catcheside P."/>
            <person name="Chovatia M."/>
            <person name="Cooper J."/>
            <person name="Damon W."/>
            <person name="Desjardin D."/>
            <person name="Finy P."/>
            <person name="Geml J."/>
            <person name="Haridas S."/>
            <person name="Hughes K."/>
            <person name="Justo A."/>
            <person name="Karasinski D."/>
            <person name="Kautmanova I."/>
            <person name="Kiss B."/>
            <person name="Kocsube S."/>
            <person name="Kotiranta H."/>
            <person name="LaButti K.M."/>
            <person name="Lechner B.E."/>
            <person name="Liimatainen K."/>
            <person name="Lipzen A."/>
            <person name="Lukacs Z."/>
            <person name="Mihaltcheva S."/>
            <person name="Morgado L.N."/>
            <person name="Niskanen T."/>
            <person name="Noordeloos M.E."/>
            <person name="Ohm R.A."/>
            <person name="Ortiz-Santana B."/>
            <person name="Ovrebo C."/>
            <person name="Racz N."/>
            <person name="Riley R."/>
            <person name="Savchenko A."/>
            <person name="Shiryaev A."/>
            <person name="Soop K."/>
            <person name="Spirin V."/>
            <person name="Szebenyi C."/>
            <person name="Tomsovsky M."/>
            <person name="Tulloss R.E."/>
            <person name="Uehling J."/>
            <person name="Grigoriev I.V."/>
            <person name="Vagvolgyi C."/>
            <person name="Papp T."/>
            <person name="Martin F.M."/>
            <person name="Miettinen O."/>
            <person name="Hibbett D.S."/>
            <person name="Nagy L.G."/>
        </authorList>
    </citation>
    <scope>NUCLEOTIDE SEQUENCE [LARGE SCALE GENOMIC DNA]</scope>
    <source>
        <strain evidence="1 2">CBS 962.96</strain>
    </source>
</reference>
<gene>
    <name evidence="1" type="ORF">K435DRAFT_875154</name>
</gene>
<protein>
    <submittedName>
        <fullName evidence="1">Uncharacterized protein</fullName>
    </submittedName>
</protein>
<accession>A0A4S8KUX3</accession>
<proteinExistence type="predicted"/>
<organism evidence="1 2">
    <name type="scientific">Dendrothele bispora (strain CBS 962.96)</name>
    <dbReference type="NCBI Taxonomy" id="1314807"/>
    <lineage>
        <taxon>Eukaryota</taxon>
        <taxon>Fungi</taxon>
        <taxon>Dikarya</taxon>
        <taxon>Basidiomycota</taxon>
        <taxon>Agaricomycotina</taxon>
        <taxon>Agaricomycetes</taxon>
        <taxon>Agaricomycetidae</taxon>
        <taxon>Agaricales</taxon>
        <taxon>Agaricales incertae sedis</taxon>
        <taxon>Dendrothele</taxon>
    </lineage>
</organism>
<dbReference type="EMBL" id="ML179987">
    <property type="protein sequence ID" value="THU79704.1"/>
    <property type="molecule type" value="Genomic_DNA"/>
</dbReference>
<dbReference type="AlphaFoldDB" id="A0A4S8KUX3"/>
<evidence type="ECO:0000313" key="1">
    <source>
        <dbReference type="EMBL" id="THU79704.1"/>
    </source>
</evidence>